<protein>
    <submittedName>
        <fullName evidence="1">Uncharacterized protein</fullName>
    </submittedName>
</protein>
<name>A0A7W5ZIM4_9BACT</name>
<proteinExistence type="predicted"/>
<accession>A0A7W5ZIM4</accession>
<sequence>MTLKGNASLCQKVEIVYRFLGFYPNITWYLLENIKSTNNKFLLNGRKNGLTEPNKTYFCGLIDFRH</sequence>
<gene>
    <name evidence="1" type="ORF">FHS57_001960</name>
</gene>
<dbReference type="Proteomes" id="UP000541352">
    <property type="component" value="Unassembled WGS sequence"/>
</dbReference>
<evidence type="ECO:0000313" key="2">
    <source>
        <dbReference type="Proteomes" id="UP000541352"/>
    </source>
</evidence>
<dbReference type="AlphaFoldDB" id="A0A7W5ZIM4"/>
<keyword evidence="2" id="KW-1185">Reference proteome</keyword>
<evidence type="ECO:0000313" key="1">
    <source>
        <dbReference type="EMBL" id="MBB3837963.1"/>
    </source>
</evidence>
<dbReference type="EMBL" id="JACIBY010000003">
    <property type="protein sequence ID" value="MBB3837963.1"/>
    <property type="molecule type" value="Genomic_DNA"/>
</dbReference>
<reference evidence="1 2" key="1">
    <citation type="submission" date="2020-08" db="EMBL/GenBank/DDBJ databases">
        <title>Genomic Encyclopedia of Type Strains, Phase IV (KMG-IV): sequencing the most valuable type-strain genomes for metagenomic binning, comparative biology and taxonomic classification.</title>
        <authorList>
            <person name="Goeker M."/>
        </authorList>
    </citation>
    <scope>NUCLEOTIDE SEQUENCE [LARGE SCALE GENOMIC DNA]</scope>
    <source>
        <strain evidence="1 2">DSM 17976</strain>
    </source>
</reference>
<comment type="caution">
    <text evidence="1">The sequence shown here is derived from an EMBL/GenBank/DDBJ whole genome shotgun (WGS) entry which is preliminary data.</text>
</comment>
<organism evidence="1 2">
    <name type="scientific">Runella defluvii</name>
    <dbReference type="NCBI Taxonomy" id="370973"/>
    <lineage>
        <taxon>Bacteria</taxon>
        <taxon>Pseudomonadati</taxon>
        <taxon>Bacteroidota</taxon>
        <taxon>Cytophagia</taxon>
        <taxon>Cytophagales</taxon>
        <taxon>Spirosomataceae</taxon>
        <taxon>Runella</taxon>
    </lineage>
</organism>